<dbReference type="Proteomes" id="UP000610862">
    <property type="component" value="Unassembled WGS sequence"/>
</dbReference>
<dbReference type="AlphaFoldDB" id="A0A926IA53"/>
<sequence length="59" mass="6089">MTDIIVGLIILLIVAGAVAYIIRAKKRGARCVGCPDAGCCSPKKEQEHSGCGCGCHSSK</sequence>
<protein>
    <submittedName>
        <fullName evidence="1">FeoB-associated Cys-rich membrane protein</fullName>
    </submittedName>
</protein>
<evidence type="ECO:0000313" key="1">
    <source>
        <dbReference type="EMBL" id="MBC8568727.1"/>
    </source>
</evidence>
<keyword evidence="2" id="KW-1185">Reference proteome</keyword>
<organism evidence="1 2">
    <name type="scientific">Lentihominibacter hominis</name>
    <dbReference type="NCBI Taxonomy" id="2763645"/>
    <lineage>
        <taxon>Bacteria</taxon>
        <taxon>Bacillati</taxon>
        <taxon>Bacillota</taxon>
        <taxon>Clostridia</taxon>
        <taxon>Peptostreptococcales</taxon>
        <taxon>Anaerovoracaceae</taxon>
        <taxon>Lentihominibacter</taxon>
    </lineage>
</organism>
<accession>A0A926IA53</accession>
<name>A0A926IA53_9FIRM</name>
<evidence type="ECO:0000313" key="2">
    <source>
        <dbReference type="Proteomes" id="UP000610862"/>
    </source>
</evidence>
<gene>
    <name evidence="1" type="ORF">H8692_08155</name>
</gene>
<comment type="caution">
    <text evidence="1">The sequence shown here is derived from an EMBL/GenBank/DDBJ whole genome shotgun (WGS) entry which is preliminary data.</text>
</comment>
<proteinExistence type="predicted"/>
<dbReference type="EMBL" id="JACRTA010000003">
    <property type="protein sequence ID" value="MBC8568727.1"/>
    <property type="molecule type" value="Genomic_DNA"/>
</dbReference>
<reference evidence="1" key="1">
    <citation type="submission" date="2020-08" db="EMBL/GenBank/DDBJ databases">
        <title>Genome public.</title>
        <authorList>
            <person name="Liu C."/>
            <person name="Sun Q."/>
        </authorList>
    </citation>
    <scope>NUCLEOTIDE SEQUENCE</scope>
    <source>
        <strain evidence="1">NSJ-24</strain>
    </source>
</reference>
<dbReference type="Pfam" id="PF12669">
    <property type="entry name" value="FeoB_associated"/>
    <property type="match status" value="1"/>
</dbReference>